<sequence>MELPVSEKQRVANNLSLEEYKRVVFRHEKGADGVALVASFKNLHQAKDSEQKKVLDKIRLKLDEYNTALVKCNEVKSLAKPRKSDLKFIRKWLYGQQDGEGKGFITKNGNVELLTWNEDHDKDFTAVNGNTERDIWSSRIVEVILAVWHSTCGRRRKANKTLGVVEYTGLESITKLIVTMLSAMVPAVSIVALYFEKNLLNRIWIMMGLTLAFAAILSIFTGAKRIEVFSATAAFAAVEVIFIGSTDVGNKIATGVASGA</sequence>
<gene>
    <name evidence="3" type="ORF">PAC_06535</name>
</gene>
<keyword evidence="1" id="KW-0472">Membrane</keyword>
<dbReference type="STRING" id="576137.A0A1L7WV39"/>
<protein>
    <recommendedName>
        <fullName evidence="2">DUF6594 domain-containing protein</fullName>
    </recommendedName>
</protein>
<feature type="transmembrane region" description="Helical" evidence="1">
    <location>
        <begin position="201"/>
        <end position="220"/>
    </location>
</feature>
<evidence type="ECO:0000313" key="3">
    <source>
        <dbReference type="EMBL" id="CZR56646.1"/>
    </source>
</evidence>
<keyword evidence="1" id="KW-1133">Transmembrane helix</keyword>
<reference evidence="3 4" key="1">
    <citation type="submission" date="2016-03" db="EMBL/GenBank/DDBJ databases">
        <authorList>
            <person name="Ploux O."/>
        </authorList>
    </citation>
    <scope>NUCLEOTIDE SEQUENCE [LARGE SCALE GENOMIC DNA]</scope>
    <source>
        <strain evidence="3 4">UAMH 11012</strain>
    </source>
</reference>
<keyword evidence="1" id="KW-0812">Transmembrane</keyword>
<dbReference type="PANTHER" id="PTHR34502">
    <property type="entry name" value="DUF6594 DOMAIN-CONTAINING PROTEIN-RELATED"/>
    <property type="match status" value="1"/>
</dbReference>
<dbReference type="InterPro" id="IPR046529">
    <property type="entry name" value="DUF6594"/>
</dbReference>
<feature type="domain" description="DUF6594" evidence="2">
    <location>
        <begin position="45"/>
        <end position="240"/>
    </location>
</feature>
<dbReference type="OrthoDB" id="5342093at2759"/>
<feature type="transmembrane region" description="Helical" evidence="1">
    <location>
        <begin position="176"/>
        <end position="195"/>
    </location>
</feature>
<organism evidence="3 4">
    <name type="scientific">Phialocephala subalpina</name>
    <dbReference type="NCBI Taxonomy" id="576137"/>
    <lineage>
        <taxon>Eukaryota</taxon>
        <taxon>Fungi</taxon>
        <taxon>Dikarya</taxon>
        <taxon>Ascomycota</taxon>
        <taxon>Pezizomycotina</taxon>
        <taxon>Leotiomycetes</taxon>
        <taxon>Helotiales</taxon>
        <taxon>Mollisiaceae</taxon>
        <taxon>Phialocephala</taxon>
        <taxon>Phialocephala fortinii species complex</taxon>
    </lineage>
</organism>
<dbReference type="PANTHER" id="PTHR34502:SF5">
    <property type="entry name" value="DUF6594 DOMAIN-CONTAINING PROTEIN"/>
    <property type="match status" value="1"/>
</dbReference>
<dbReference type="Proteomes" id="UP000184330">
    <property type="component" value="Unassembled WGS sequence"/>
</dbReference>
<evidence type="ECO:0000256" key="1">
    <source>
        <dbReference type="SAM" id="Phobius"/>
    </source>
</evidence>
<evidence type="ECO:0000313" key="4">
    <source>
        <dbReference type="Proteomes" id="UP000184330"/>
    </source>
</evidence>
<dbReference type="AlphaFoldDB" id="A0A1L7WV39"/>
<proteinExistence type="predicted"/>
<name>A0A1L7WV39_9HELO</name>
<evidence type="ECO:0000259" key="2">
    <source>
        <dbReference type="Pfam" id="PF20237"/>
    </source>
</evidence>
<dbReference type="Pfam" id="PF20237">
    <property type="entry name" value="DUF6594"/>
    <property type="match status" value="1"/>
</dbReference>
<keyword evidence="4" id="KW-1185">Reference proteome</keyword>
<dbReference type="EMBL" id="FJOG01000008">
    <property type="protein sequence ID" value="CZR56646.1"/>
    <property type="molecule type" value="Genomic_DNA"/>
</dbReference>
<accession>A0A1L7WV39</accession>